<dbReference type="EMBL" id="JAPUUL010000486">
    <property type="protein sequence ID" value="KAJ8130496.1"/>
    <property type="molecule type" value="Genomic_DNA"/>
</dbReference>
<protein>
    <submittedName>
        <fullName evidence="1">Uncharacterized protein</fullName>
    </submittedName>
</protein>
<sequence length="692" mass="79247">MPAELRSEDIDRALSALNHEFGRSEMLMSLAPIRFMAAGGLVAVKYFDVRETTTDIDCFADPNVDRAEKYRGEIMDAVERVAETLGLDAGWFNDKLKVFIKAEKRLELFLQSVSQGIIIFKGPNLEVYAAPIEWQLECKLCRIQACTATRDIFLDVLDALALIKHKKGDGPPLARESCIDEEAFLPERYTFFNIDELKKAAAKSVGAEKCVSVVELSDPETEPDYICTKVFRLVMDDGSAVIARITDSYHNPARLTTASMVATMDFASHILGIPVPKVIVWNADADNPVQSEYIIMEPAAGMQSSKVWSKLSLPEKKMIVKQFVEMEKKMLSVSFTRYGSLYFADERFPGCVEAEVREAPSASLAAEIESRYVIGPVADIEVCWHRERKNNSINRGPWKRPEDYLHAIVRRGMAWLLQQAIKRSPDESSNDIDSLSLLGHNLALCGKFDKVVEYLLPKNRALVRSTIWHQDLDHHNVFIEGGKISGIIDWENVWARPLLLQALWFPKVIDFQDEWRRELEQPYGARCIQREHQTSILNRMYLRDTKSENQLLHEVYEFPYGRTISEVVSSSWNFDFEDLQAYLIDIQTNWAEICPELACPIEFTEGELEFPECEFELPEGASKEWRKLEPLMKDNMSDMKESDWERPHEFRDDGWTSNKGYDSACDFLINECREGLGRLKGEEWAQAERVTR</sequence>
<evidence type="ECO:0000313" key="2">
    <source>
        <dbReference type="Proteomes" id="UP001153332"/>
    </source>
</evidence>
<proteinExistence type="predicted"/>
<reference evidence="1" key="1">
    <citation type="submission" date="2022-12" db="EMBL/GenBank/DDBJ databases">
        <title>Genome Sequence of Lasiodiplodia mahajangana.</title>
        <authorList>
            <person name="Buettner E."/>
        </authorList>
    </citation>
    <scope>NUCLEOTIDE SEQUENCE</scope>
    <source>
        <strain evidence="1">VT137</strain>
    </source>
</reference>
<keyword evidence="2" id="KW-1185">Reference proteome</keyword>
<accession>A0ACC2JSL8</accession>
<dbReference type="Proteomes" id="UP001153332">
    <property type="component" value="Unassembled WGS sequence"/>
</dbReference>
<comment type="caution">
    <text evidence="1">The sequence shown here is derived from an EMBL/GenBank/DDBJ whole genome shotgun (WGS) entry which is preliminary data.</text>
</comment>
<organism evidence="1 2">
    <name type="scientific">Lasiodiplodia mahajangana</name>
    <dbReference type="NCBI Taxonomy" id="1108764"/>
    <lineage>
        <taxon>Eukaryota</taxon>
        <taxon>Fungi</taxon>
        <taxon>Dikarya</taxon>
        <taxon>Ascomycota</taxon>
        <taxon>Pezizomycotina</taxon>
        <taxon>Dothideomycetes</taxon>
        <taxon>Dothideomycetes incertae sedis</taxon>
        <taxon>Botryosphaeriales</taxon>
        <taxon>Botryosphaeriaceae</taxon>
        <taxon>Lasiodiplodia</taxon>
    </lineage>
</organism>
<gene>
    <name evidence="1" type="ORF">O1611_g3135</name>
</gene>
<name>A0ACC2JSL8_9PEZI</name>
<evidence type="ECO:0000313" key="1">
    <source>
        <dbReference type="EMBL" id="KAJ8130496.1"/>
    </source>
</evidence>